<reference evidence="6" key="1">
    <citation type="journal article" date="2014" name="Stand. Genomic Sci.">
        <title>Complete genome sequence of Burkholderia phymatum STM815(T), a broad host range and efficient nitrogen-fixing symbiont of Mimosa species.</title>
        <authorList>
            <person name="Moulin L."/>
            <person name="Klonowska A."/>
            <person name="Caroline B."/>
            <person name="Booth K."/>
            <person name="Vriezen J.A."/>
            <person name="Melkonian R."/>
            <person name="James E.K."/>
            <person name="Young J.P."/>
            <person name="Bena G."/>
            <person name="Hauser L."/>
            <person name="Land M."/>
            <person name="Kyrpides N."/>
            <person name="Bruce D."/>
            <person name="Chain P."/>
            <person name="Copeland A."/>
            <person name="Pitluck S."/>
            <person name="Woyke T."/>
            <person name="Lizotte-Waniewski M."/>
            <person name="Bristow J."/>
            <person name="Riley M."/>
        </authorList>
    </citation>
    <scope>NUCLEOTIDE SEQUENCE [LARGE SCALE GENOMIC DNA]</scope>
    <source>
        <strain evidence="6">DSM 17167 / CIP 108236 / LMG 21445 / STM815</strain>
    </source>
</reference>
<dbReference type="KEGG" id="bph:Bphy_3217"/>
<dbReference type="PROSITE" id="PS50995">
    <property type="entry name" value="HTH_MARR_2"/>
    <property type="match status" value="1"/>
</dbReference>
<keyword evidence="1" id="KW-0805">Transcription regulation</keyword>
<dbReference type="Proteomes" id="UP000001192">
    <property type="component" value="Chromosome 2"/>
</dbReference>
<evidence type="ECO:0000256" key="2">
    <source>
        <dbReference type="ARBA" id="ARBA00023125"/>
    </source>
</evidence>
<evidence type="ECO:0000256" key="1">
    <source>
        <dbReference type="ARBA" id="ARBA00023015"/>
    </source>
</evidence>
<evidence type="ECO:0000313" key="5">
    <source>
        <dbReference type="EMBL" id="ACC72377.1"/>
    </source>
</evidence>
<dbReference type="GO" id="GO:0003677">
    <property type="term" value="F:DNA binding"/>
    <property type="evidence" value="ECO:0007669"/>
    <property type="project" value="UniProtKB-KW"/>
</dbReference>
<dbReference type="PROSITE" id="PS01117">
    <property type="entry name" value="HTH_MARR_1"/>
    <property type="match status" value="1"/>
</dbReference>
<feature type="domain" description="HTH marR-type" evidence="4">
    <location>
        <begin position="18"/>
        <end position="147"/>
    </location>
</feature>
<sequence length="150" mass="16681">MNVDRNPVAELTSVSELAFELRETLGRGARLIRVESGPPLSQLTVLGHLQRKGAMSTNDLAAAERVRPQSMSLTVQALEKAGLVGRKPHPTDGRATLVQLTRKGTKTLESIFATREDWLTSVIVEQLTDDERQELHRGLALIQRIIHNRE</sequence>
<dbReference type="RefSeq" id="WP_012402550.1">
    <property type="nucleotide sequence ID" value="NC_010623.1"/>
</dbReference>
<dbReference type="Gene3D" id="1.10.287.100">
    <property type="match status" value="1"/>
</dbReference>
<evidence type="ECO:0000256" key="3">
    <source>
        <dbReference type="ARBA" id="ARBA00023163"/>
    </source>
</evidence>
<dbReference type="STRING" id="391038.Bphy_3217"/>
<dbReference type="SMART" id="SM00347">
    <property type="entry name" value="HTH_MARR"/>
    <property type="match status" value="1"/>
</dbReference>
<dbReference type="PANTHER" id="PTHR39515:SF2">
    <property type="entry name" value="HTH-TYPE TRANSCRIPTIONAL REGULATOR RV0880"/>
    <property type="match status" value="1"/>
</dbReference>
<evidence type="ECO:0000259" key="4">
    <source>
        <dbReference type="PROSITE" id="PS50995"/>
    </source>
</evidence>
<proteinExistence type="predicted"/>
<dbReference type="InterPro" id="IPR036388">
    <property type="entry name" value="WH-like_DNA-bd_sf"/>
</dbReference>
<accession>B2JRQ0</accession>
<keyword evidence="6" id="KW-1185">Reference proteome</keyword>
<gene>
    <name evidence="5" type="ordered locus">Bphy_3217</name>
</gene>
<dbReference type="PANTHER" id="PTHR39515">
    <property type="entry name" value="CONSERVED PROTEIN"/>
    <property type="match status" value="1"/>
</dbReference>
<organism evidence="5 6">
    <name type="scientific">Paraburkholderia phymatum (strain DSM 17167 / CIP 108236 / LMG 21445 / STM815)</name>
    <name type="common">Burkholderia phymatum</name>
    <dbReference type="NCBI Taxonomy" id="391038"/>
    <lineage>
        <taxon>Bacteria</taxon>
        <taxon>Pseudomonadati</taxon>
        <taxon>Pseudomonadota</taxon>
        <taxon>Betaproteobacteria</taxon>
        <taxon>Burkholderiales</taxon>
        <taxon>Burkholderiaceae</taxon>
        <taxon>Paraburkholderia</taxon>
    </lineage>
</organism>
<keyword evidence="2" id="KW-0238">DNA-binding</keyword>
<dbReference type="AlphaFoldDB" id="B2JRQ0"/>
<dbReference type="Gene3D" id="1.10.10.10">
    <property type="entry name" value="Winged helix-like DNA-binding domain superfamily/Winged helix DNA-binding domain"/>
    <property type="match status" value="1"/>
</dbReference>
<dbReference type="HOGENOM" id="CLU_083287_15_1_4"/>
<protein>
    <submittedName>
        <fullName evidence="5">Transcriptional regulator, MarR family</fullName>
    </submittedName>
</protein>
<dbReference type="Pfam" id="PF12802">
    <property type="entry name" value="MarR_2"/>
    <property type="match status" value="1"/>
</dbReference>
<dbReference type="InterPro" id="IPR036390">
    <property type="entry name" value="WH_DNA-bd_sf"/>
</dbReference>
<dbReference type="eggNOG" id="COG1846">
    <property type="taxonomic scope" value="Bacteria"/>
</dbReference>
<dbReference type="InterPro" id="IPR000835">
    <property type="entry name" value="HTH_MarR-typ"/>
</dbReference>
<dbReference type="SUPFAM" id="SSF46785">
    <property type="entry name" value="Winged helix' DNA-binding domain"/>
    <property type="match status" value="1"/>
</dbReference>
<dbReference type="InterPro" id="IPR052526">
    <property type="entry name" value="HTH-type_Bedaq_tolerance"/>
</dbReference>
<keyword evidence="3" id="KW-0804">Transcription</keyword>
<dbReference type="GO" id="GO:0003700">
    <property type="term" value="F:DNA-binding transcription factor activity"/>
    <property type="evidence" value="ECO:0007669"/>
    <property type="project" value="InterPro"/>
</dbReference>
<name>B2JRQ0_PARP8</name>
<dbReference type="EMBL" id="CP001044">
    <property type="protein sequence ID" value="ACC72377.1"/>
    <property type="molecule type" value="Genomic_DNA"/>
</dbReference>
<evidence type="ECO:0000313" key="6">
    <source>
        <dbReference type="Proteomes" id="UP000001192"/>
    </source>
</evidence>
<dbReference type="InterPro" id="IPR023187">
    <property type="entry name" value="Tscrpt_reg_MarR-type_CS"/>
</dbReference>